<reference evidence="3 4" key="2">
    <citation type="journal article" date="2000" name="Nature">
        <title>Sequence and analysis of chromosome 1 of the plant Arabidopsis thaliana.</title>
        <authorList>
            <person name="Theologis A."/>
            <person name="Ecker J.R."/>
            <person name="Palm C.J."/>
            <person name="Federspiel N.A."/>
            <person name="Kaul S."/>
            <person name="White O."/>
            <person name="Alonso J."/>
            <person name="Altafi H."/>
            <person name="Araujo R."/>
            <person name="Bowman C.L."/>
            <person name="Brooks S.Y."/>
            <person name="Buehler E."/>
            <person name="Chan A."/>
            <person name="Chao Q."/>
            <person name="Chen H."/>
            <person name="Cheuk R.F."/>
            <person name="Chin C.W."/>
            <person name="Chung M.K."/>
            <person name="Conn L."/>
            <person name="Conway A.B."/>
            <person name="Conway A.R."/>
            <person name="Creasy T.H."/>
            <person name="Dewar K."/>
            <person name="Dunn P."/>
            <person name="Etgu P."/>
            <person name="Feldblyum T.V."/>
            <person name="Feng J."/>
            <person name="Fong B."/>
            <person name="Fujii C.Y."/>
            <person name="Gill J.E."/>
            <person name="Goldsmith A.D."/>
            <person name="Haas B."/>
            <person name="Hansen N.F."/>
            <person name="Hughes B."/>
            <person name="Huizar L."/>
            <person name="Hunter J.L."/>
            <person name="Jenkins J."/>
            <person name="Johnson-Hopson C."/>
            <person name="Khan S."/>
            <person name="Khaykin E."/>
            <person name="Kim C.J."/>
            <person name="Koo H.L."/>
            <person name="Kremenetskaia I."/>
            <person name="Kurtz D.B."/>
            <person name="Kwan A."/>
            <person name="Lam B."/>
            <person name="Langin-Hooper S."/>
            <person name="Lee A."/>
            <person name="Lee J.M."/>
            <person name="Lenz C.A."/>
            <person name="Li J.H."/>
            <person name="Li Y."/>
            <person name="Lin X."/>
            <person name="Liu S.X."/>
            <person name="Liu Z.A."/>
            <person name="Luros J.S."/>
            <person name="Maiti R."/>
            <person name="Marziali A."/>
            <person name="Militscher J."/>
            <person name="Miranda M."/>
            <person name="Nguyen M."/>
            <person name="Nierman W.C."/>
            <person name="Osborne B.I."/>
            <person name="Pai G."/>
            <person name="Peterson J."/>
            <person name="Pham P.K."/>
            <person name="Rizzo M."/>
            <person name="Rooney T."/>
            <person name="Rowley D."/>
            <person name="Sakano H."/>
            <person name="Salzberg S.L."/>
            <person name="Schwartz J.R."/>
            <person name="Shinn P."/>
            <person name="Southwick A.M."/>
            <person name="Sun H."/>
            <person name="Tallon L.J."/>
            <person name="Tambunga G."/>
            <person name="Toriumi M.J."/>
            <person name="Town C.D."/>
            <person name="Utterback T."/>
            <person name="Van Aken S."/>
            <person name="Vaysberg M."/>
            <person name="Vysotskaia V.S."/>
            <person name="Walker M."/>
            <person name="Wu D."/>
            <person name="Yu G."/>
            <person name="Fraser C.M."/>
            <person name="Venter J.C."/>
            <person name="Davis R.W."/>
        </authorList>
    </citation>
    <scope>NUCLEOTIDE SEQUENCE [LARGE SCALE GENOMIC DNA]</scope>
    <source>
        <strain evidence="4">cv. Columbia</strain>
    </source>
</reference>
<keyword evidence="4" id="KW-1185">Reference proteome</keyword>
<dbReference type="SMR" id="Q9SSP8"/>
<sequence>MAASDSRNNRADEPGFVVQPKGEHRVIIVWLHDKDERSSDSLQFVEQLNLKNVKWICPSLVFPDSFIKGVGGLGMGAAVALHFATSCALNHYTINPRVVVGISGWLSNSGSLKRSIESASHGAPARAASQSIFITHGICDSVPHPCDCGEEAVLSLREAGFRDVKFTPFARFGPTAHENNRNVMVKSWLEEKLQLDVTIP</sequence>
<dbReference type="Gene3D" id="3.40.50.1820">
    <property type="entry name" value="alpha/beta hydrolase"/>
    <property type="match status" value="1"/>
</dbReference>
<dbReference type="Araport" id="AT1G52440"/>
<name>Q9SSP8_ARATH</name>
<evidence type="ECO:0000313" key="4">
    <source>
        <dbReference type="Proteomes" id="UP000006548"/>
    </source>
</evidence>
<dbReference type="AlphaFoldDB" id="Q9SSP8"/>
<evidence type="ECO:0000313" key="2">
    <source>
        <dbReference type="EMBL" id="AAD55620.1"/>
    </source>
</evidence>
<dbReference type="ExpressionAtlas" id="Q9SSP8">
    <property type="expression patterns" value="baseline"/>
</dbReference>
<dbReference type="EMBL" id="AC008016">
    <property type="protein sequence ID" value="AAD55620.1"/>
    <property type="molecule type" value="Genomic_DNA"/>
</dbReference>
<dbReference type="PaxDb" id="3702-AT1G52440.1"/>
<dbReference type="eggNOG" id="KOG2112">
    <property type="taxonomic scope" value="Eukaryota"/>
</dbReference>
<protein>
    <submittedName>
        <fullName evidence="3">Alpha/beta-Hydrolases superfamily protein</fullName>
    </submittedName>
    <submittedName>
        <fullName evidence="2">F6D8.34 protein</fullName>
    </submittedName>
</protein>
<dbReference type="ESTHER" id="arath-F6D8.34">
    <property type="family name" value="LYsophospholipase_carboxylesterase"/>
</dbReference>
<dbReference type="Proteomes" id="UP000006548">
    <property type="component" value="Chromosome 1"/>
</dbReference>
<reference evidence="3" key="4">
    <citation type="submission" date="2016-05" db="EMBL/GenBank/DDBJ databases">
        <authorList>
            <person name="Krishnakumar V."/>
            <person name="Cheng C.-Y."/>
            <person name="Chan A.P."/>
            <person name="Schobel S."/>
            <person name="Kim M."/>
            <person name="Ferlanti E.S."/>
            <person name="Belyaeva I."/>
            <person name="Rosen B.D."/>
            <person name="Micklem G."/>
            <person name="Miller J.R."/>
            <person name="Vaughn M."/>
            <person name="Town C.D."/>
        </authorList>
    </citation>
    <scope>NUCLEOTIDE SEQUENCE</scope>
</reference>
<dbReference type="SUPFAM" id="SSF53474">
    <property type="entry name" value="alpha/beta-Hydrolases"/>
    <property type="match status" value="1"/>
</dbReference>
<dbReference type="TAIR" id="AT1G52440"/>
<dbReference type="PIR" id="G96564">
    <property type="entry name" value="G96564"/>
</dbReference>
<reference evidence="4" key="5">
    <citation type="journal article" date="2017" name="Plant J.">
        <title>Araport11: a complete reannotation of the Arabidopsis thaliana reference genome.</title>
        <authorList>
            <person name="Cheng C.Y."/>
            <person name="Krishnakumar V."/>
            <person name="Chan A.P."/>
            <person name="Thibaud-Nissen F."/>
            <person name="Schobel S."/>
            <person name="Town C.D."/>
        </authorList>
    </citation>
    <scope>GENOME REANNOTATION</scope>
    <source>
        <strain evidence="4">cv. Columbia</strain>
    </source>
</reference>
<dbReference type="PANTHER" id="PTHR46234">
    <property type="entry name" value="ALPHA/BETA-HYDROLASES SUPERFAMILY PROTEIN"/>
    <property type="match status" value="1"/>
</dbReference>
<dbReference type="EMBL" id="CP002684">
    <property type="protein sequence ID" value="AEE32807.1"/>
    <property type="molecule type" value="Genomic_DNA"/>
</dbReference>
<dbReference type="InterPro" id="IPR029058">
    <property type="entry name" value="AB_hydrolase_fold"/>
</dbReference>
<proteinExistence type="predicted"/>
<evidence type="ECO:0000313" key="1">
    <source>
        <dbReference type="Araport" id="AT1G52440"/>
    </source>
</evidence>
<reference evidence="2" key="1">
    <citation type="submission" date="1999-09" db="EMBL/GenBank/DDBJ databases">
        <title>Arabidopsis thaliana chromosome 1 BAC F6D8 sequence.</title>
        <authorList>
            <person name="Vysotskaia V.S."/>
            <person name="Schwartz J.R."/>
            <person name="Yu G."/>
            <person name="Toriumi M."/>
            <person name="Lenz C."/>
            <person name="Liu S."/>
            <person name="Lee J.M."/>
            <person name="Li J."/>
            <person name="Gonzalez A."/>
            <person name="Liu A."/>
            <person name="Liu K."/>
            <person name="Mukharsky N."/>
            <person name="Sakano H."/>
            <person name="Vaysberg M."/>
            <person name="Chin C."/>
            <person name="Choi E."/>
            <person name="Chiou J."/>
            <person name="Altafi H."/>
            <person name="Araujo R."/>
            <person name="Brooks S."/>
            <person name="Buehler E."/>
            <person name="Chao Q."/>
            <person name="Conn L."/>
            <person name="Conway A.B."/>
            <person name="Dunn P."/>
            <person name="Hansen N."/>
            <person name="Howng B."/>
            <person name="Huizar L."/>
            <person name="Khan S."/>
            <person name="Kim C."/>
            <person name="Palm C."/>
            <person name="Rowley D."/>
            <person name="Shinn P."/>
            <person name="Walker M."/>
            <person name="Davis R.W."/>
            <person name="Ecker J.R."/>
            <person name="Federspiel N.A."/>
            <person name="Theologis A."/>
        </authorList>
    </citation>
    <scope>NUCLEOTIDE SEQUENCE</scope>
</reference>
<dbReference type="STRING" id="3702.Q9SSP8"/>
<dbReference type="KEGG" id="ath:AT1G52440"/>
<dbReference type="HOGENOM" id="CLU_049413_0_2_1"/>
<organism evidence="2">
    <name type="scientific">Arabidopsis thaliana</name>
    <name type="common">Mouse-ear cress</name>
    <dbReference type="NCBI Taxonomy" id="3702"/>
    <lineage>
        <taxon>Eukaryota</taxon>
        <taxon>Viridiplantae</taxon>
        <taxon>Streptophyta</taxon>
        <taxon>Embryophyta</taxon>
        <taxon>Tracheophyta</taxon>
        <taxon>Spermatophyta</taxon>
        <taxon>Magnoliopsida</taxon>
        <taxon>eudicotyledons</taxon>
        <taxon>Gunneridae</taxon>
        <taxon>Pentapetalae</taxon>
        <taxon>rosids</taxon>
        <taxon>malvids</taxon>
        <taxon>Brassicales</taxon>
        <taxon>Brassicaceae</taxon>
        <taxon>Camelineae</taxon>
        <taxon>Arabidopsis</taxon>
    </lineage>
</organism>
<reference evidence="3" key="3">
    <citation type="submission" date="2011-02" db="EMBL/GenBank/DDBJ databases">
        <authorList>
            <consortium name="TAIR"/>
            <person name="Swarbreck D."/>
            <person name="Lamesch P."/>
            <person name="Wilks C."/>
            <person name="Huala E."/>
        </authorList>
    </citation>
    <scope>NUCLEOTIDE SEQUENCE</scope>
</reference>
<accession>Q9SSP8</accession>
<dbReference type="GeneID" id="841675"/>
<dbReference type="OMA" id="PTAHENN"/>
<gene>
    <name evidence="1 3" type="ordered locus">At1g52440</name>
    <name evidence="2" type="ORF">F6D8.34</name>
    <name evidence="3" type="ORF">F6D8_34</name>
</gene>
<evidence type="ECO:0000313" key="3">
    <source>
        <dbReference type="EMBL" id="AEE32807.1"/>
    </source>
</evidence>